<evidence type="ECO:0000256" key="4">
    <source>
        <dbReference type="ARBA" id="ARBA00022525"/>
    </source>
</evidence>
<reference evidence="22" key="1">
    <citation type="journal article" date="2010" name="Science">
        <title>The genome of the Western clawed frog Xenopus tropicalis.</title>
        <authorList>
            <person name="Hellsten U."/>
            <person name="Harland R.M."/>
            <person name="Gilchrist M.J."/>
            <person name="Hendrix D."/>
            <person name="Jurka J."/>
            <person name="Kapitonov V."/>
            <person name="Ovcharenko I."/>
            <person name="Putnam N.H."/>
            <person name="Shu S."/>
            <person name="Taher L."/>
            <person name="Blitz I.L."/>
            <person name="Blumberg B."/>
            <person name="Dichmann D.S."/>
            <person name="Dubchak I."/>
            <person name="Amaya E."/>
            <person name="Detter J.C."/>
            <person name="Fletcher R."/>
            <person name="Gerhard D.S."/>
            <person name="Goodstein D."/>
            <person name="Graves T."/>
            <person name="Grigoriev I.V."/>
            <person name="Grimwood J."/>
            <person name="Kawashima T."/>
            <person name="Lindquist E."/>
            <person name="Lucas S.M."/>
            <person name="Mead P.E."/>
            <person name="Mitros T."/>
            <person name="Ogino H."/>
            <person name="Ohta Y."/>
            <person name="Poliakov A.V."/>
            <person name="Pollet N."/>
            <person name="Robert J."/>
            <person name="Salamov A."/>
            <person name="Sater A.K."/>
            <person name="Schmutz J."/>
            <person name="Terry A."/>
            <person name="Vize P.D."/>
            <person name="Warren W.C."/>
            <person name="Wells D."/>
            <person name="Wills A."/>
            <person name="Wilson R.K."/>
            <person name="Zimmerman L.B."/>
            <person name="Zorn A.M."/>
            <person name="Grainger R."/>
            <person name="Grammer T."/>
            <person name="Khokha M.K."/>
            <person name="Richardson P.M."/>
            <person name="Rokhsar D.S."/>
        </authorList>
    </citation>
    <scope>NUCLEOTIDE SEQUENCE [LARGE SCALE GENOMIC DNA]</scope>
    <source>
        <strain evidence="22">Nigerian</strain>
    </source>
</reference>
<dbReference type="Gene3D" id="3.10.250.10">
    <property type="entry name" value="SRCR-like domain"/>
    <property type="match status" value="1"/>
</dbReference>
<dbReference type="OrthoDB" id="6380398at2759"/>
<dbReference type="PROSITE" id="PS01209">
    <property type="entry name" value="LDLRA_1"/>
    <property type="match status" value="1"/>
</dbReference>
<feature type="disulfide bond" evidence="15">
    <location>
        <begin position="119"/>
        <end position="134"/>
    </location>
</feature>
<dbReference type="PROSITE" id="PS00134">
    <property type="entry name" value="TRYPSIN_HIS"/>
    <property type="match status" value="1"/>
</dbReference>
<evidence type="ECO:0000256" key="16">
    <source>
        <dbReference type="PROSITE-ProRule" id="PRU00196"/>
    </source>
</evidence>
<accession>A0A6I8QY77</accession>
<dbReference type="SMART" id="SM00192">
    <property type="entry name" value="LDLa"/>
    <property type="match status" value="2"/>
</dbReference>
<dbReference type="InterPro" id="IPR009003">
    <property type="entry name" value="Peptidase_S1_PA"/>
</dbReference>
<evidence type="ECO:0000313" key="23">
    <source>
        <dbReference type="Proteomes" id="UP000008143"/>
    </source>
</evidence>
<evidence type="ECO:0000256" key="1">
    <source>
        <dbReference type="ARBA" id="ARBA00004401"/>
    </source>
</evidence>
<comment type="subcellular location">
    <subcellularLocation>
        <location evidence="1">Cell membrane</location>
        <topology evidence="1">Single-pass type II membrane protein</topology>
    </subcellularLocation>
    <subcellularLocation>
        <location evidence="2">Secreted</location>
    </subcellularLocation>
</comment>
<dbReference type="SUPFAM" id="SSF56487">
    <property type="entry name" value="SRCR-like"/>
    <property type="match status" value="1"/>
</dbReference>
<dbReference type="AGR" id="Xenbase:XB-GENE-22065949"/>
<dbReference type="GO" id="GO:0006508">
    <property type="term" value="P:proteolysis"/>
    <property type="evidence" value="ECO:0007669"/>
    <property type="project" value="UniProtKB-KW"/>
</dbReference>
<dbReference type="FunFam" id="2.40.10.10:FF:000442">
    <property type="match status" value="1"/>
</dbReference>
<gene>
    <name evidence="22 24 25" type="primary">tmprss2.2</name>
</gene>
<dbReference type="InterPro" id="IPR001314">
    <property type="entry name" value="Peptidase_S1A"/>
</dbReference>
<feature type="domain" description="SRCR" evidence="21">
    <location>
        <begin position="175"/>
        <end position="308"/>
    </location>
</feature>
<keyword evidence="12" id="KW-0865">Zymogen</keyword>
<dbReference type="Gene3D" id="2.40.10.10">
    <property type="entry name" value="Trypsin-like serine proteases"/>
    <property type="match status" value="1"/>
</dbReference>
<dbReference type="PROSITE" id="PS00135">
    <property type="entry name" value="TRYPSIN_SER"/>
    <property type="match status" value="1"/>
</dbReference>
<keyword evidence="14" id="KW-0325">Glycoprotein</keyword>
<feature type="compositionally biased region" description="Pro residues" evidence="18">
    <location>
        <begin position="17"/>
        <end position="39"/>
    </location>
</feature>
<dbReference type="PROSITE" id="PS50240">
    <property type="entry name" value="TRYPSIN_DOM"/>
    <property type="match status" value="1"/>
</dbReference>
<dbReference type="InterPro" id="IPR043504">
    <property type="entry name" value="Peptidase_S1_PA_chymotrypsin"/>
</dbReference>
<evidence type="ECO:0000256" key="12">
    <source>
        <dbReference type="ARBA" id="ARBA00023145"/>
    </source>
</evidence>
<dbReference type="CDD" id="cd00112">
    <property type="entry name" value="LDLa"/>
    <property type="match status" value="2"/>
</dbReference>
<dbReference type="Proteomes" id="UP000008143">
    <property type="component" value="Chromosome 2"/>
</dbReference>
<dbReference type="InterPro" id="IPR002172">
    <property type="entry name" value="LDrepeatLR_classA_rpt"/>
</dbReference>
<dbReference type="SMART" id="SM00202">
    <property type="entry name" value="SR"/>
    <property type="match status" value="1"/>
</dbReference>
<keyword evidence="11 19" id="KW-0472">Membrane</keyword>
<keyword evidence="5 17" id="KW-0645">Protease</keyword>
<sequence>MEPNVYVIPPSNNDYELPPPPPYEPPPYTTVPKPSPPPYTAQVQSGQFVARPPITPSTGTRRRRICIISFIVICKVAAIVAGLIIGFVVTKRPSTTPSTPTCQMYCSYTYTCIHAYQICDGVQDCRYGDDERNCGATLPANCEKRCGSSVSCVRSSQWCDGVSQCPNGEDETSCVRLYGADSQLQVYSTLKSAWLPVCADNWSDAYGRFACRDFGYSGSSYNRSNTLPSPYAPNGYFKLNNGFGSSQFYTSVQNSSSCFSGNVVSLRCISCGVSYNSVASRIVGGTYAAYGNWLWQVGLRYNTGILCGGSIISPKWIVTAAHCVYGTDGFLLSASGWRVFAGTLTLPSYYDSSGYLVERIIPHPGYKTSSNDNDIALMELSNGITFGYNTQPVCLPNAGMFWSSGTPCWISGWGTTSQGGSASTYLQYAAVQLIDSNVCNQNYVYNGQITASMICAGYLSGGVDSCQGDSGGPLVTKTNGTWWLVGDTSWGYGCAQPNKPGVYGNMTSFLGWIYLQMRTYN</sequence>
<dbReference type="Pfam" id="PF00089">
    <property type="entry name" value="Trypsin"/>
    <property type="match status" value="1"/>
</dbReference>
<evidence type="ECO:0000256" key="5">
    <source>
        <dbReference type="ARBA" id="ARBA00022670"/>
    </source>
</evidence>
<dbReference type="InterPro" id="IPR001190">
    <property type="entry name" value="SRCR"/>
</dbReference>
<dbReference type="InterPro" id="IPR018114">
    <property type="entry name" value="TRYPSIN_HIS"/>
</dbReference>
<evidence type="ECO:0000313" key="25">
    <source>
        <dbReference type="Xenbase" id="XB-GENE-22065949"/>
    </source>
</evidence>
<dbReference type="Bgee" id="ENSXETG00000040265">
    <property type="expression patterns" value="Expressed in liver"/>
</dbReference>
<name>A0A6I8QY77_XENTR</name>
<keyword evidence="6 19" id="KW-0812">Transmembrane</keyword>
<keyword evidence="4" id="KW-0964">Secreted</keyword>
<evidence type="ECO:0000256" key="19">
    <source>
        <dbReference type="SAM" id="Phobius"/>
    </source>
</evidence>
<evidence type="ECO:0000256" key="13">
    <source>
        <dbReference type="ARBA" id="ARBA00023157"/>
    </source>
</evidence>
<dbReference type="CDD" id="cd00190">
    <property type="entry name" value="Tryp_SPc"/>
    <property type="match status" value="1"/>
</dbReference>
<dbReference type="InterPro" id="IPR036055">
    <property type="entry name" value="LDL_receptor-like_sf"/>
</dbReference>
<dbReference type="InterPro" id="IPR023415">
    <property type="entry name" value="LDLR_class-A_CS"/>
</dbReference>
<dbReference type="Gene3D" id="4.10.400.10">
    <property type="entry name" value="Low-density Lipoprotein Receptor"/>
    <property type="match status" value="2"/>
</dbReference>
<evidence type="ECO:0000256" key="9">
    <source>
        <dbReference type="ARBA" id="ARBA00022968"/>
    </source>
</evidence>
<dbReference type="PRINTS" id="PR00722">
    <property type="entry name" value="CHYMOTRYPSIN"/>
</dbReference>
<evidence type="ECO:0000256" key="2">
    <source>
        <dbReference type="ARBA" id="ARBA00004613"/>
    </source>
</evidence>
<comment type="caution">
    <text evidence="16">Lacks conserved residue(s) required for the propagation of feature annotation.</text>
</comment>
<evidence type="ECO:0000256" key="17">
    <source>
        <dbReference type="RuleBase" id="RU363034"/>
    </source>
</evidence>
<dbReference type="PROSITE" id="PS50068">
    <property type="entry name" value="LDLRA_2"/>
    <property type="match status" value="2"/>
</dbReference>
<dbReference type="InterPro" id="IPR001254">
    <property type="entry name" value="Trypsin_dom"/>
</dbReference>
<evidence type="ECO:0000256" key="10">
    <source>
        <dbReference type="ARBA" id="ARBA00022989"/>
    </source>
</evidence>
<feature type="transmembrane region" description="Helical" evidence="19">
    <location>
        <begin position="65"/>
        <end position="89"/>
    </location>
</feature>
<dbReference type="AlphaFoldDB" id="A0A6I8QY77"/>
<dbReference type="RefSeq" id="XP_031752393.1">
    <property type="nucleotide sequence ID" value="XM_031896533.1"/>
</dbReference>
<keyword evidence="23" id="KW-1185">Reference proteome</keyword>
<dbReference type="Xenbase" id="XB-GENE-22065949">
    <property type="gene designation" value="tmprss2.2"/>
</dbReference>
<dbReference type="SUPFAM" id="SSF57424">
    <property type="entry name" value="LDL receptor-like module"/>
    <property type="match status" value="2"/>
</dbReference>
<evidence type="ECO:0000313" key="24">
    <source>
        <dbReference type="RefSeq" id="XP_031752393.1"/>
    </source>
</evidence>
<evidence type="ECO:0000313" key="22">
    <source>
        <dbReference type="Ensembl" id="ENSXETP00000074580"/>
    </source>
</evidence>
<dbReference type="PROSITE" id="PS50287">
    <property type="entry name" value="SRCR_2"/>
    <property type="match status" value="1"/>
</dbReference>
<evidence type="ECO:0000256" key="15">
    <source>
        <dbReference type="PROSITE-ProRule" id="PRU00124"/>
    </source>
</evidence>
<evidence type="ECO:0000256" key="11">
    <source>
        <dbReference type="ARBA" id="ARBA00023136"/>
    </source>
</evidence>
<evidence type="ECO:0000256" key="8">
    <source>
        <dbReference type="ARBA" id="ARBA00022825"/>
    </source>
</evidence>
<dbReference type="GO" id="GO:0004252">
    <property type="term" value="F:serine-type endopeptidase activity"/>
    <property type="evidence" value="ECO:0007669"/>
    <property type="project" value="InterPro"/>
</dbReference>
<evidence type="ECO:0000259" key="20">
    <source>
        <dbReference type="PROSITE" id="PS50240"/>
    </source>
</evidence>
<evidence type="ECO:0000256" key="6">
    <source>
        <dbReference type="ARBA" id="ARBA00022692"/>
    </source>
</evidence>
<dbReference type="InterPro" id="IPR036772">
    <property type="entry name" value="SRCR-like_dom_sf"/>
</dbReference>
<protein>
    <submittedName>
        <fullName evidence="24">Transmembrane protease serine 2 isoform X2</fullName>
    </submittedName>
    <submittedName>
        <fullName evidence="22">Transmembrane serine protease 2 gene 2</fullName>
    </submittedName>
</protein>
<keyword evidence="9" id="KW-0735">Signal-anchor</keyword>
<feature type="disulfide bond" evidence="15">
    <location>
        <begin position="159"/>
        <end position="174"/>
    </location>
</feature>
<dbReference type="GeneTree" id="ENSGT00940000155207"/>
<evidence type="ECO:0000256" key="18">
    <source>
        <dbReference type="SAM" id="MobiDB-lite"/>
    </source>
</evidence>
<reference evidence="24" key="3">
    <citation type="submission" date="2025-04" db="UniProtKB">
        <authorList>
            <consortium name="RefSeq"/>
        </authorList>
    </citation>
    <scope>IDENTIFICATION</scope>
    <source>
        <strain evidence="24">Nigerian</strain>
        <tissue evidence="24">Liver and blood</tissue>
    </source>
</reference>
<keyword evidence="7 17" id="KW-0378">Hydrolase</keyword>
<proteinExistence type="predicted"/>
<keyword evidence="3" id="KW-1003">Cell membrane</keyword>
<feature type="domain" description="Peptidase S1" evidence="20">
    <location>
        <begin position="282"/>
        <end position="518"/>
    </location>
</feature>
<evidence type="ECO:0000256" key="7">
    <source>
        <dbReference type="ARBA" id="ARBA00022801"/>
    </source>
</evidence>
<dbReference type="GO" id="GO:0005886">
    <property type="term" value="C:plasma membrane"/>
    <property type="evidence" value="ECO:0007669"/>
    <property type="project" value="UniProtKB-SubCell"/>
</dbReference>
<dbReference type="CTD" id="100493729"/>
<keyword evidence="10 19" id="KW-1133">Transmembrane helix</keyword>
<evidence type="ECO:0000256" key="14">
    <source>
        <dbReference type="ARBA" id="ARBA00023180"/>
    </source>
</evidence>
<dbReference type="PANTHER" id="PTHR24252">
    <property type="entry name" value="ACROSIN-RELATED"/>
    <property type="match status" value="1"/>
</dbReference>
<dbReference type="PANTHER" id="PTHR24252:SF29">
    <property type="entry name" value="TRANSMEMBRANE PROTEASE SERINE 2 ISOFORM X2"/>
    <property type="match status" value="1"/>
</dbReference>
<evidence type="ECO:0000259" key="21">
    <source>
        <dbReference type="PROSITE" id="PS50287"/>
    </source>
</evidence>
<keyword evidence="13 15" id="KW-1015">Disulfide bond</keyword>
<dbReference type="GO" id="GO:0005576">
    <property type="term" value="C:extracellular region"/>
    <property type="evidence" value="ECO:0007669"/>
    <property type="project" value="UniProtKB-SubCell"/>
</dbReference>
<keyword evidence="8 17" id="KW-0720">Serine protease</keyword>
<dbReference type="Pfam" id="PF15494">
    <property type="entry name" value="SRCR_2"/>
    <property type="match status" value="1"/>
</dbReference>
<reference evidence="22" key="2">
    <citation type="submission" date="2020-05" db="UniProtKB">
        <authorList>
            <consortium name="Ensembl"/>
        </authorList>
    </citation>
    <scope>IDENTIFICATION</scope>
</reference>
<dbReference type="FunFam" id="4.10.400.10:FF:000226">
    <property type="entry name" value="Corin, isoform B"/>
    <property type="match status" value="1"/>
</dbReference>
<dbReference type="Ensembl" id="ENSXETT00000084398">
    <property type="protein sequence ID" value="ENSXETP00000074580"/>
    <property type="gene ID" value="ENSXETG00000040265"/>
</dbReference>
<dbReference type="SUPFAM" id="SSF50494">
    <property type="entry name" value="Trypsin-like serine proteases"/>
    <property type="match status" value="1"/>
</dbReference>
<evidence type="ECO:0000256" key="3">
    <source>
        <dbReference type="ARBA" id="ARBA00022475"/>
    </source>
</evidence>
<feature type="region of interest" description="Disordered" evidence="18">
    <location>
        <begin position="1"/>
        <end position="42"/>
    </location>
</feature>
<dbReference type="FunFam" id="3.10.250.10:FF:000027">
    <property type="entry name" value="Transmembrane serine protease 2"/>
    <property type="match status" value="1"/>
</dbReference>
<dbReference type="SMART" id="SM00020">
    <property type="entry name" value="Tryp_SPc"/>
    <property type="match status" value="1"/>
</dbReference>
<organism evidence="22">
    <name type="scientific">Xenopus tropicalis</name>
    <name type="common">Western clawed frog</name>
    <name type="synonym">Silurana tropicalis</name>
    <dbReference type="NCBI Taxonomy" id="8364"/>
    <lineage>
        <taxon>Eukaryota</taxon>
        <taxon>Metazoa</taxon>
        <taxon>Chordata</taxon>
        <taxon>Craniata</taxon>
        <taxon>Vertebrata</taxon>
        <taxon>Euteleostomi</taxon>
        <taxon>Amphibia</taxon>
        <taxon>Batrachia</taxon>
        <taxon>Anura</taxon>
        <taxon>Pipoidea</taxon>
        <taxon>Pipidae</taxon>
        <taxon>Xenopodinae</taxon>
        <taxon>Xenopus</taxon>
        <taxon>Silurana</taxon>
    </lineage>
</organism>
<dbReference type="GeneID" id="100493729"/>
<dbReference type="InterPro" id="IPR033116">
    <property type="entry name" value="TRYPSIN_SER"/>
</dbReference>